<dbReference type="Proteomes" id="UP000277537">
    <property type="component" value="Unassembled WGS sequence"/>
</dbReference>
<dbReference type="AlphaFoldDB" id="A0A239RS97"/>
<organism evidence="2 5">
    <name type="scientific">Acinetobacter johnsonii</name>
    <dbReference type="NCBI Taxonomy" id="40214"/>
    <lineage>
        <taxon>Bacteria</taxon>
        <taxon>Pseudomonadati</taxon>
        <taxon>Pseudomonadota</taxon>
        <taxon>Gammaproteobacteria</taxon>
        <taxon>Moraxellales</taxon>
        <taxon>Moraxellaceae</taxon>
        <taxon>Acinetobacter</taxon>
    </lineage>
</organism>
<reference evidence="2" key="2">
    <citation type="submission" date="2022-09" db="EMBL/GenBank/DDBJ databases">
        <title>Intensive care unit water sources are persistently colonized with multi-drug resistant bacteria and are the site of extensive horizontal gene transfer of antibiotic resistance genes.</title>
        <authorList>
            <person name="Diorio-Toth L."/>
        </authorList>
    </citation>
    <scope>NUCLEOTIDE SEQUENCE</scope>
    <source>
        <strain evidence="2">GD03885</strain>
    </source>
</reference>
<keyword evidence="1" id="KW-1133">Transmembrane helix</keyword>
<evidence type="ECO:0000313" key="2">
    <source>
        <dbReference type="EMBL" id="MDH0827590.1"/>
    </source>
</evidence>
<dbReference type="EMBL" id="JAOCCL010000045">
    <property type="protein sequence ID" value="MDH0827590.1"/>
    <property type="molecule type" value="Genomic_DNA"/>
</dbReference>
<feature type="transmembrane region" description="Helical" evidence="1">
    <location>
        <begin position="21"/>
        <end position="40"/>
    </location>
</feature>
<proteinExistence type="predicted"/>
<gene>
    <name evidence="3" type="ORF">EGT73_15635</name>
    <name evidence="2" type="ORF">N5C97_14070</name>
</gene>
<dbReference type="Proteomes" id="UP001160116">
    <property type="component" value="Unassembled WGS sequence"/>
</dbReference>
<name>A0A239RS97_ACIJO</name>
<evidence type="ECO:0000313" key="3">
    <source>
        <dbReference type="EMBL" id="RSE19275.1"/>
    </source>
</evidence>
<evidence type="ECO:0000313" key="5">
    <source>
        <dbReference type="Proteomes" id="UP001160116"/>
    </source>
</evidence>
<dbReference type="EMBL" id="RHXE01000052">
    <property type="protein sequence ID" value="RSE19275.1"/>
    <property type="molecule type" value="Genomic_DNA"/>
</dbReference>
<reference evidence="3 4" key="1">
    <citation type="submission" date="2018-10" db="EMBL/GenBank/DDBJ databases">
        <title>Transmission dynamics of multidrug resistant bacteria on intensive care unit surfaces.</title>
        <authorList>
            <person name="D'Souza A.W."/>
            <person name="Potter R.F."/>
            <person name="Wallace M."/>
            <person name="Shupe A."/>
            <person name="Patel S."/>
            <person name="Sun S."/>
            <person name="Gul D."/>
            <person name="Kwon J.H."/>
            <person name="Andleeb S."/>
            <person name="Burnham C.-A.D."/>
            <person name="Dantas G."/>
        </authorList>
    </citation>
    <scope>NUCLEOTIDE SEQUENCE [LARGE SCALE GENOMIC DNA]</scope>
    <source>
        <strain evidence="3 4">AJ_385</strain>
    </source>
</reference>
<evidence type="ECO:0000256" key="1">
    <source>
        <dbReference type="SAM" id="Phobius"/>
    </source>
</evidence>
<dbReference type="RefSeq" id="WP_002123386.1">
    <property type="nucleotide sequence ID" value="NZ_CP068195.1"/>
</dbReference>
<evidence type="ECO:0000313" key="4">
    <source>
        <dbReference type="Proteomes" id="UP000277537"/>
    </source>
</evidence>
<keyword evidence="1" id="KW-0472">Membrane</keyword>
<accession>A0A239RS97</accession>
<comment type="caution">
    <text evidence="2">The sequence shown here is derived from an EMBL/GenBank/DDBJ whole genome shotgun (WGS) entry which is preliminary data.</text>
</comment>
<sequence>MYNAQIPQDVELPSAKKLVKSTIIAAVSAAVVLVTVVMPAEYNIDPTGVGKVLGLTTMGEIKQSLAQESENGMGEAVSNTISSEAASDPNIQSSMPIGEAEKMLMPAIQKQQMTVELKPGQATEIKLAMPESASVNFKWTTSGGGLNYDTHGDPVSAPKGFYHGYGKGRNETQQTGTLTAAFDGKHGWFWRNRTESPVSVTLEVEGQFSDMKKVF</sequence>
<protein>
    <submittedName>
        <fullName evidence="2">Transmembrane anchor protein</fullName>
    </submittedName>
</protein>
<dbReference type="GeneID" id="99691680"/>
<keyword evidence="1 2" id="KW-0812">Transmembrane</keyword>